<keyword evidence="7 10" id="KW-0249">Electron transport</keyword>
<evidence type="ECO:0000313" key="18">
    <source>
        <dbReference type="EMBL" id="TDN56095.1"/>
    </source>
</evidence>
<organism evidence="18 19">
    <name type="scientific">Azoarcus indigens</name>
    <dbReference type="NCBI Taxonomy" id="29545"/>
    <lineage>
        <taxon>Bacteria</taxon>
        <taxon>Pseudomonadati</taxon>
        <taxon>Pseudomonadota</taxon>
        <taxon>Betaproteobacteria</taxon>
        <taxon>Rhodocyclales</taxon>
        <taxon>Zoogloeaceae</taxon>
        <taxon>Azoarcus</taxon>
    </lineage>
</organism>
<keyword evidence="19" id="KW-1185">Reference proteome</keyword>
<feature type="disulfide bond" evidence="14">
    <location>
        <begin position="127"/>
        <end position="158"/>
    </location>
</feature>
<dbReference type="Gene3D" id="2.60.30.10">
    <property type="entry name" value="Methylamine/Aralkylamine dehydrogenase light chain"/>
    <property type="match status" value="1"/>
</dbReference>
<dbReference type="PIRSF" id="PIRSF000192">
    <property type="entry name" value="Amine_dh_beta"/>
    <property type="match status" value="1"/>
</dbReference>
<keyword evidence="3 10" id="KW-0813">Transport</keyword>
<evidence type="ECO:0000313" key="19">
    <source>
        <dbReference type="Proteomes" id="UP000295129"/>
    </source>
</evidence>
<accession>A0A4R6ED45</accession>
<evidence type="ECO:0000256" key="14">
    <source>
        <dbReference type="PIRSR" id="PIRSR000192-4"/>
    </source>
</evidence>
<evidence type="ECO:0000256" key="6">
    <source>
        <dbReference type="ARBA" id="ARBA00022764"/>
    </source>
</evidence>
<dbReference type="InterPro" id="IPR013504">
    <property type="entry name" value="MADH/AADH_Ltc_C_dom"/>
</dbReference>
<keyword evidence="5" id="KW-0732">Signal</keyword>
<evidence type="ECO:0000256" key="1">
    <source>
        <dbReference type="ARBA" id="ARBA00004418"/>
    </source>
</evidence>
<evidence type="ECO:0000256" key="3">
    <source>
        <dbReference type="ARBA" id="ARBA00022448"/>
    </source>
</evidence>
<proteinExistence type="inferred from homology"/>
<name>A0A4R6ED45_9RHOO</name>
<evidence type="ECO:0000256" key="4">
    <source>
        <dbReference type="ARBA" id="ARBA00022709"/>
    </source>
</evidence>
<comment type="subunit">
    <text evidence="10">Heterotetramer of two light and two heavy chains.</text>
</comment>
<feature type="active site" description="Tryptophylquinone 6'-substrate hemiaminal intermediate" evidence="11">
    <location>
        <position position="106"/>
    </location>
</feature>
<evidence type="ECO:0000256" key="5">
    <source>
        <dbReference type="ARBA" id="ARBA00022729"/>
    </source>
</evidence>
<dbReference type="GO" id="GO:0042597">
    <property type="term" value="C:periplasmic space"/>
    <property type="evidence" value="ECO:0007669"/>
    <property type="project" value="UniProtKB-SubCell"/>
</dbReference>
<comment type="caution">
    <text evidence="18">The sequence shown here is derived from an EMBL/GenBank/DDBJ whole genome shotgun (WGS) entry which is preliminary data.</text>
</comment>
<dbReference type="Pfam" id="PF02975">
    <property type="entry name" value="Me-amine-dh_L"/>
    <property type="match status" value="1"/>
</dbReference>
<dbReference type="SUPFAM" id="SSF57561">
    <property type="entry name" value="Methylamine dehydrogenase, L chain"/>
    <property type="match status" value="1"/>
</dbReference>
<feature type="disulfide bond" evidence="14">
    <location>
        <begin position="72"/>
        <end position="137"/>
    </location>
</feature>
<sequence>MFTLFIKLLDRLFERGTRQVAQRSSRRGALVRIGKLFVASAFVLPVLPFDRTGQAFAAQDAKRKQTKDDTRCDYWRYCAQDGYLCACCGGSATTCPPGTEASKVSWVGTCRNPDDGKDYLISYNDCCGKTSCGRCMCATSERERPGYRLGLHNDINWCMANDTSVFHCTTALVVGLAEGEA</sequence>
<feature type="active site" description="Proton acceptor" evidence="11">
    <location>
        <position position="125"/>
    </location>
</feature>
<feature type="cross-link" description="Tryptophan tryptophylquinone (Trp-Trp)" evidence="15">
    <location>
        <begin position="106"/>
        <end position="157"/>
    </location>
</feature>
<evidence type="ECO:0000256" key="12">
    <source>
        <dbReference type="PIRSR" id="PIRSR000192-2"/>
    </source>
</evidence>
<comment type="subcellular location">
    <subcellularLocation>
        <location evidence="1 10">Periplasm</location>
    </subcellularLocation>
</comment>
<evidence type="ECO:0000256" key="15">
    <source>
        <dbReference type="PIRSR" id="PIRSR000192-5"/>
    </source>
</evidence>
<dbReference type="InterPro" id="IPR016008">
    <property type="entry name" value="Amine_DH_Ltc"/>
</dbReference>
<feature type="disulfide bond" evidence="14">
    <location>
        <begin position="87"/>
        <end position="135"/>
    </location>
</feature>
<evidence type="ECO:0000256" key="11">
    <source>
        <dbReference type="PIRSR" id="PIRSR000192-1"/>
    </source>
</evidence>
<feature type="binding site" evidence="12">
    <location>
        <position position="81"/>
    </location>
    <ligand>
        <name>substrate</name>
    </ligand>
</feature>
<evidence type="ECO:0000256" key="16">
    <source>
        <dbReference type="PIRSR" id="PIRSR000192-6"/>
    </source>
</evidence>
<keyword evidence="4" id="KW-0824">TTQ</keyword>
<feature type="binding site" evidence="12">
    <location>
        <begin position="153"/>
        <end position="155"/>
    </location>
    <ligand>
        <name>substrate</name>
    </ligand>
</feature>
<keyword evidence="9" id="KW-1015">Disulfide bond</keyword>
<dbReference type="Proteomes" id="UP000295129">
    <property type="component" value="Unassembled WGS sequence"/>
</dbReference>
<feature type="disulfide bond" evidence="14">
    <location>
        <begin position="85"/>
        <end position="168"/>
    </location>
</feature>
<feature type="disulfide bond" evidence="14">
    <location>
        <begin position="88"/>
        <end position="132"/>
    </location>
</feature>
<dbReference type="AlphaFoldDB" id="A0A4R6ED45"/>
<evidence type="ECO:0000256" key="10">
    <source>
        <dbReference type="PIRNR" id="PIRNR000192"/>
    </source>
</evidence>
<evidence type="ECO:0000256" key="13">
    <source>
        <dbReference type="PIRSR" id="PIRSR000192-3"/>
    </source>
</evidence>
<dbReference type="GO" id="GO:0009308">
    <property type="term" value="P:amine metabolic process"/>
    <property type="evidence" value="ECO:0007669"/>
    <property type="project" value="UniProtKB-UniRule"/>
</dbReference>
<feature type="site" description="Transition state stabilizer" evidence="13">
    <location>
        <position position="169"/>
    </location>
</feature>
<dbReference type="EMBL" id="SNVV01000002">
    <property type="protein sequence ID" value="TDN56095.1"/>
    <property type="molecule type" value="Genomic_DNA"/>
</dbReference>
<feature type="disulfide bond" evidence="14">
    <location>
        <begin position="78"/>
        <end position="110"/>
    </location>
</feature>
<feature type="disulfide bond" evidence="14">
    <location>
        <begin position="95"/>
        <end position="126"/>
    </location>
</feature>
<evidence type="ECO:0000256" key="2">
    <source>
        <dbReference type="ARBA" id="ARBA00010711"/>
    </source>
</evidence>
<keyword evidence="6 10" id="KW-0574">Periplasm</keyword>
<evidence type="ECO:0000256" key="8">
    <source>
        <dbReference type="ARBA" id="ARBA00023002"/>
    </source>
</evidence>
<evidence type="ECO:0000256" key="9">
    <source>
        <dbReference type="ARBA" id="ARBA00023157"/>
    </source>
</evidence>
<feature type="modified residue" description="Tryptophylquinone" evidence="16">
    <location>
        <position position="106"/>
    </location>
</feature>
<dbReference type="InterPro" id="IPR036560">
    <property type="entry name" value="MADH/AADH_L_sf"/>
</dbReference>
<evidence type="ECO:0000256" key="7">
    <source>
        <dbReference type="ARBA" id="ARBA00022982"/>
    </source>
</evidence>
<comment type="similarity">
    <text evidence="2 10">Belongs to the aromatic amine dehydrogenase light chain family.</text>
</comment>
<dbReference type="RefSeq" id="WP_246034604.1">
    <property type="nucleotide sequence ID" value="NZ_SNVV01000002.1"/>
</dbReference>
<dbReference type="GO" id="GO:0030058">
    <property type="term" value="F:aliphatic amine dehydrogenase activity"/>
    <property type="evidence" value="ECO:0007669"/>
    <property type="project" value="UniProtKB-UniRule"/>
</dbReference>
<gene>
    <name evidence="18" type="ORF">C7389_10230</name>
</gene>
<feature type="domain" description="Methylamine/Aralkylamine dehydrogenase light chain C-terminal" evidence="17">
    <location>
        <begin position="65"/>
        <end position="175"/>
    </location>
</feature>
<evidence type="ECO:0000259" key="17">
    <source>
        <dbReference type="Pfam" id="PF02975"/>
    </source>
</evidence>
<keyword evidence="8 10" id="KW-0560">Oxidoreductase</keyword>
<reference evidence="18 19" key="1">
    <citation type="submission" date="2019-03" db="EMBL/GenBank/DDBJ databases">
        <title>Genomic Encyclopedia of Type Strains, Phase IV (KMG-IV): sequencing the most valuable type-strain genomes for metagenomic binning, comparative biology and taxonomic classification.</title>
        <authorList>
            <person name="Goeker M."/>
        </authorList>
    </citation>
    <scope>NUCLEOTIDE SEQUENCE [LARGE SCALE GENOMIC DNA]</scope>
    <source>
        <strain evidence="18 19">DSM 12121</strain>
    </source>
</reference>
<protein>
    <submittedName>
        <fullName evidence="18">Methylamine dehydrogenase light chain</fullName>
    </submittedName>
</protein>